<dbReference type="SUPFAM" id="SSF53067">
    <property type="entry name" value="Actin-like ATPase domain"/>
    <property type="match status" value="1"/>
</dbReference>
<dbReference type="PANTHER" id="PTHR11735">
    <property type="entry name" value="TRNA N6-ADENOSINE THREONYLCARBAMOYLTRANSFERASE"/>
    <property type="match status" value="1"/>
</dbReference>
<dbReference type="GO" id="GO:0016740">
    <property type="term" value="F:transferase activity"/>
    <property type="evidence" value="ECO:0007669"/>
    <property type="project" value="UniProtKB-KW"/>
</dbReference>
<evidence type="ECO:0000313" key="2">
    <source>
        <dbReference type="EMBL" id="OGB74198.1"/>
    </source>
</evidence>
<evidence type="ECO:0000313" key="3">
    <source>
        <dbReference type="Proteomes" id="UP000176651"/>
    </source>
</evidence>
<dbReference type="GO" id="GO:0002949">
    <property type="term" value="P:tRNA threonylcarbamoyladenosine modification"/>
    <property type="evidence" value="ECO:0007669"/>
    <property type="project" value="InterPro"/>
</dbReference>
<name>A0A1F4NSE3_UNCK3</name>
<dbReference type="InterPro" id="IPR022496">
    <property type="entry name" value="T6A_TsaB"/>
</dbReference>
<feature type="domain" description="Gcp-like" evidence="1">
    <location>
        <begin position="34"/>
        <end position="98"/>
    </location>
</feature>
<dbReference type="Pfam" id="PF00814">
    <property type="entry name" value="TsaD"/>
    <property type="match status" value="1"/>
</dbReference>
<protein>
    <submittedName>
        <fullName evidence="2">tRNA (Adenosine(37)-N6)-threonylcarbamoyltransferase complex dimerization subunit type 1 TsaB</fullName>
    </submittedName>
</protein>
<keyword evidence="2" id="KW-0808">Transferase</keyword>
<reference evidence="2 3" key="1">
    <citation type="journal article" date="2016" name="Nat. Commun.">
        <title>Thousands of microbial genomes shed light on interconnected biogeochemical processes in an aquifer system.</title>
        <authorList>
            <person name="Anantharaman K."/>
            <person name="Brown C.T."/>
            <person name="Hug L.A."/>
            <person name="Sharon I."/>
            <person name="Castelle C.J."/>
            <person name="Probst A.J."/>
            <person name="Thomas B.C."/>
            <person name="Singh A."/>
            <person name="Wilkins M.J."/>
            <person name="Karaoz U."/>
            <person name="Brodie E.L."/>
            <person name="Williams K.H."/>
            <person name="Hubbard S.S."/>
            <person name="Banfield J.F."/>
        </authorList>
    </citation>
    <scope>NUCLEOTIDE SEQUENCE [LARGE SCALE GENOMIC DNA]</scope>
</reference>
<comment type="caution">
    <text evidence="2">The sequence shown here is derived from an EMBL/GenBank/DDBJ whole genome shotgun (WGS) entry which is preliminary data.</text>
</comment>
<dbReference type="Proteomes" id="UP000176651">
    <property type="component" value="Unassembled WGS sequence"/>
</dbReference>
<accession>A0A1F4NSE3</accession>
<dbReference type="InterPro" id="IPR043129">
    <property type="entry name" value="ATPase_NBD"/>
</dbReference>
<organism evidence="2 3">
    <name type="scientific">candidate division Kazan bacterium RBG_13_50_9</name>
    <dbReference type="NCBI Taxonomy" id="1798535"/>
    <lineage>
        <taxon>Bacteria</taxon>
        <taxon>Bacteria division Kazan-3B-28</taxon>
    </lineage>
</organism>
<dbReference type="NCBIfam" id="TIGR03725">
    <property type="entry name" value="T6A_YeaZ"/>
    <property type="match status" value="1"/>
</dbReference>
<dbReference type="EMBL" id="META01000003">
    <property type="protein sequence ID" value="OGB74198.1"/>
    <property type="molecule type" value="Genomic_DNA"/>
</dbReference>
<proteinExistence type="predicted"/>
<gene>
    <name evidence="2" type="ORF">A2V68_00245</name>
</gene>
<dbReference type="AlphaFoldDB" id="A0A1F4NSE3"/>
<sequence>MKKKSYVLGIDTAEAETGIGLAGRNIYDIQTWLSHRNQSQELLPKIDRLLKKHRVMPEQLKWVAANLGPGSFTGLRVGISLANAFGYGLNIPVVGKKELLGNTRERVGQLLKLRVKTKSFKQVLPYYGRPPRITHPKK</sequence>
<dbReference type="STRING" id="1798535.A2V68_00245"/>
<evidence type="ECO:0000259" key="1">
    <source>
        <dbReference type="Pfam" id="PF00814"/>
    </source>
</evidence>
<dbReference type="InterPro" id="IPR000905">
    <property type="entry name" value="Gcp-like_dom"/>
</dbReference>
<dbReference type="PANTHER" id="PTHR11735:SF11">
    <property type="entry name" value="TRNA THREONYLCARBAMOYLADENOSINE BIOSYNTHESIS PROTEIN TSAB"/>
    <property type="match status" value="1"/>
</dbReference>
<dbReference type="Gene3D" id="3.30.420.40">
    <property type="match status" value="1"/>
</dbReference>
<dbReference type="GO" id="GO:0005829">
    <property type="term" value="C:cytosol"/>
    <property type="evidence" value="ECO:0007669"/>
    <property type="project" value="TreeGrafter"/>
</dbReference>